<gene>
    <name evidence="2" type="ORF">J2S76_000040</name>
</gene>
<dbReference type="PRINTS" id="PR00411">
    <property type="entry name" value="PNDRDTASEI"/>
</dbReference>
<evidence type="ECO:0000313" key="3">
    <source>
        <dbReference type="Proteomes" id="UP001238467"/>
    </source>
</evidence>
<keyword evidence="3" id="KW-1185">Reference proteome</keyword>
<name>A0ABU0DB32_9HYPH</name>
<dbReference type="InterPro" id="IPR050816">
    <property type="entry name" value="Flavin-dep_Halogenase_NPB"/>
</dbReference>
<dbReference type="InterPro" id="IPR036188">
    <property type="entry name" value="FAD/NAD-bd_sf"/>
</dbReference>
<dbReference type="Gene3D" id="3.50.50.60">
    <property type="entry name" value="FAD/NAD(P)-binding domain"/>
    <property type="match status" value="1"/>
</dbReference>
<feature type="signal peptide" evidence="1">
    <location>
        <begin position="1"/>
        <end position="25"/>
    </location>
</feature>
<comment type="caution">
    <text evidence="2">The sequence shown here is derived from an EMBL/GenBank/DDBJ whole genome shotgun (WGS) entry which is preliminary data.</text>
</comment>
<dbReference type="PANTHER" id="PTHR43747">
    <property type="entry name" value="FAD-BINDING PROTEIN"/>
    <property type="match status" value="1"/>
</dbReference>
<evidence type="ECO:0000256" key="1">
    <source>
        <dbReference type="SAM" id="SignalP"/>
    </source>
</evidence>
<dbReference type="RefSeq" id="WP_307056408.1">
    <property type="nucleotide sequence ID" value="NZ_JAUSUH010000001.1"/>
</dbReference>
<feature type="chain" id="PRO_5046942810" evidence="1">
    <location>
        <begin position="26"/>
        <end position="362"/>
    </location>
</feature>
<proteinExistence type="predicted"/>
<dbReference type="NCBIfam" id="NF038174">
    <property type="entry name" value="maturase_GoxB"/>
    <property type="match status" value="1"/>
</dbReference>
<evidence type="ECO:0000313" key="2">
    <source>
        <dbReference type="EMBL" id="MDQ0345639.1"/>
    </source>
</evidence>
<dbReference type="PANTHER" id="PTHR43747:SF1">
    <property type="entry name" value="SLR1998 PROTEIN"/>
    <property type="match status" value="1"/>
</dbReference>
<reference evidence="2 3" key="1">
    <citation type="submission" date="2023-07" db="EMBL/GenBank/DDBJ databases">
        <title>Genomic Encyclopedia of Type Strains, Phase IV (KMG-IV): sequencing the most valuable type-strain genomes for metagenomic binning, comparative biology and taxonomic classification.</title>
        <authorList>
            <person name="Goeker M."/>
        </authorList>
    </citation>
    <scope>NUCLEOTIDE SEQUENCE [LARGE SCALE GENOMIC DNA]</scope>
    <source>
        <strain evidence="2 3">DSM 1277</strain>
    </source>
</reference>
<keyword evidence="1" id="KW-0732">Signal</keyword>
<sequence>MARAGLVIAGTGLAGMAAAITAAQAGVEVRLLGPPPAAGDRVGDTLSAAGSAALAALGMEDLLVEGPHRPHLVTHAAWGLPVLAQRHAAAQPEGGGHILQRAAFEAALFWRVRALGVAVQPARAVAMAREGARWRVALDTGGEMEADGVIDATGRAAALARGHSRHFRADRLVAAWQFIARSDHEVEPSRASLIEAVEGGWWYGCLLPDERLSLAFFSDPDLLPRGLSRDLARWRALTDETVFIRRWLESASFDLVAPPRLASAATTWLAPAAGPGWAAAGDAACAFDPLSSHGMATALWTGRRAALALIAAGNGEKQALAAYAGEMAGAVTDFLLQRERVYGAERRWREAPFWKRRRGAAD</sequence>
<dbReference type="Gene3D" id="3.30.9.100">
    <property type="match status" value="1"/>
</dbReference>
<organism evidence="2 3">
    <name type="scientific">Ancylobacter vacuolatus</name>
    <dbReference type="NCBI Taxonomy" id="223389"/>
    <lineage>
        <taxon>Bacteria</taxon>
        <taxon>Pseudomonadati</taxon>
        <taxon>Pseudomonadota</taxon>
        <taxon>Alphaproteobacteria</taxon>
        <taxon>Hyphomicrobiales</taxon>
        <taxon>Xanthobacteraceae</taxon>
        <taxon>Ancylobacter</taxon>
    </lineage>
</organism>
<dbReference type="Proteomes" id="UP001238467">
    <property type="component" value="Unassembled WGS sequence"/>
</dbReference>
<protein>
    <submittedName>
        <fullName evidence="2">Flavin-dependent dehydrogenase</fullName>
    </submittedName>
</protein>
<dbReference type="SUPFAM" id="SSF51905">
    <property type="entry name" value="FAD/NAD(P)-binding domain"/>
    <property type="match status" value="1"/>
</dbReference>
<accession>A0ABU0DB32</accession>
<dbReference type="EMBL" id="JAUSUH010000001">
    <property type="protein sequence ID" value="MDQ0345639.1"/>
    <property type="molecule type" value="Genomic_DNA"/>
</dbReference>